<gene>
    <name evidence="1" type="ORF">H5410_050549</name>
</gene>
<evidence type="ECO:0000313" key="2">
    <source>
        <dbReference type="Proteomes" id="UP000824120"/>
    </source>
</evidence>
<keyword evidence="2" id="KW-1185">Reference proteome</keyword>
<sequence length="65" mass="7758">MTNIWTKMRALRPVLKALNNEEFKNTTTRINVARHELFQTQEQVIQQCTDELLCKKKQKLVDIEK</sequence>
<dbReference type="Proteomes" id="UP000824120">
    <property type="component" value="Chromosome 10"/>
</dbReference>
<reference evidence="1 2" key="1">
    <citation type="submission" date="2020-09" db="EMBL/GenBank/DDBJ databases">
        <title>De no assembly of potato wild relative species, Solanum commersonii.</title>
        <authorList>
            <person name="Cho K."/>
        </authorList>
    </citation>
    <scope>NUCLEOTIDE SEQUENCE [LARGE SCALE GENOMIC DNA]</scope>
    <source>
        <strain evidence="1">LZ3.2</strain>
        <tissue evidence="1">Leaf</tissue>
    </source>
</reference>
<comment type="caution">
    <text evidence="1">The sequence shown here is derived from an EMBL/GenBank/DDBJ whole genome shotgun (WGS) entry which is preliminary data.</text>
</comment>
<name>A0A9J5WVV2_SOLCO</name>
<dbReference type="EMBL" id="JACXVP010000010">
    <property type="protein sequence ID" value="KAG5579922.1"/>
    <property type="molecule type" value="Genomic_DNA"/>
</dbReference>
<proteinExistence type="predicted"/>
<accession>A0A9J5WVV2</accession>
<protein>
    <submittedName>
        <fullName evidence="1">Uncharacterized protein</fullName>
    </submittedName>
</protein>
<dbReference type="AlphaFoldDB" id="A0A9J5WVV2"/>
<dbReference type="OrthoDB" id="1742140at2759"/>
<organism evidence="1 2">
    <name type="scientific">Solanum commersonii</name>
    <name type="common">Commerson's wild potato</name>
    <name type="synonym">Commerson's nightshade</name>
    <dbReference type="NCBI Taxonomy" id="4109"/>
    <lineage>
        <taxon>Eukaryota</taxon>
        <taxon>Viridiplantae</taxon>
        <taxon>Streptophyta</taxon>
        <taxon>Embryophyta</taxon>
        <taxon>Tracheophyta</taxon>
        <taxon>Spermatophyta</taxon>
        <taxon>Magnoliopsida</taxon>
        <taxon>eudicotyledons</taxon>
        <taxon>Gunneridae</taxon>
        <taxon>Pentapetalae</taxon>
        <taxon>asterids</taxon>
        <taxon>lamiids</taxon>
        <taxon>Solanales</taxon>
        <taxon>Solanaceae</taxon>
        <taxon>Solanoideae</taxon>
        <taxon>Solaneae</taxon>
        <taxon>Solanum</taxon>
    </lineage>
</organism>
<evidence type="ECO:0000313" key="1">
    <source>
        <dbReference type="EMBL" id="KAG5579922.1"/>
    </source>
</evidence>